<keyword evidence="7 9" id="KW-0324">Glycolysis</keyword>
<evidence type="ECO:0000256" key="1">
    <source>
        <dbReference type="ARBA" id="ARBA00000148"/>
    </source>
</evidence>
<dbReference type="EC" id="5.3.1.1" evidence="9 10"/>
<evidence type="ECO:0000313" key="12">
    <source>
        <dbReference type="Proteomes" id="UP001642900"/>
    </source>
</evidence>
<keyword evidence="12" id="KW-1185">Reference proteome</keyword>
<feature type="binding site" evidence="9">
    <location>
        <begin position="12"/>
        <end position="14"/>
    </location>
    <ligand>
        <name>substrate</name>
    </ligand>
</feature>
<feature type="binding site" evidence="9">
    <location>
        <begin position="236"/>
        <end position="237"/>
    </location>
    <ligand>
        <name>substrate</name>
    </ligand>
</feature>
<dbReference type="InterPro" id="IPR022896">
    <property type="entry name" value="TrioseP_Isoase_bac/euk"/>
</dbReference>
<dbReference type="InterPro" id="IPR000652">
    <property type="entry name" value="Triosephosphate_isomerase"/>
</dbReference>
<evidence type="ECO:0000313" key="11">
    <source>
        <dbReference type="EMBL" id="NGO55023.1"/>
    </source>
</evidence>
<evidence type="ECO:0000256" key="9">
    <source>
        <dbReference type="HAMAP-Rule" id="MF_00147"/>
    </source>
</evidence>
<reference evidence="11 12" key="1">
    <citation type="submission" date="2020-02" db="EMBL/GenBank/DDBJ databases">
        <title>Genome sequence of strain CCNWXJ40-4.</title>
        <authorList>
            <person name="Gao J."/>
            <person name="Sun J."/>
        </authorList>
    </citation>
    <scope>NUCLEOTIDE SEQUENCE [LARGE SCALE GENOMIC DNA]</scope>
    <source>
        <strain evidence="11 12">CCNWXJ 40-4</strain>
    </source>
</reference>
<sequence length="255" mass="26084">MTPGIRPLVAGNWKMNGASASLNELRAIGHGFLGGLDSETEALVCVPATLLARAAEVLSSTPVRPGGQDCHAEQNGAHTGDISGEMLKDAGATHVIVGHSERRADHGETDAMVHAKAEAAWRAGLVAIICIGETRDQRDDGETLTVLSRQIAGSIPAAATPSNAIVAYEPVWAIGTGLTPTALDVAKAHTHIRAELAATIGSEAAGKMRILYGGSVKPSNAVELLGVDNVDGALVGGASLKAADFLGIAEAYLSM</sequence>
<dbReference type="Gene3D" id="3.20.20.70">
    <property type="entry name" value="Aldolase class I"/>
    <property type="match status" value="1"/>
</dbReference>
<dbReference type="GO" id="GO:0019563">
    <property type="term" value="P:glycerol catabolic process"/>
    <property type="evidence" value="ECO:0007669"/>
    <property type="project" value="TreeGrafter"/>
</dbReference>
<dbReference type="Proteomes" id="UP001642900">
    <property type="component" value="Unassembled WGS sequence"/>
</dbReference>
<dbReference type="GO" id="GO:0005829">
    <property type="term" value="C:cytosol"/>
    <property type="evidence" value="ECO:0007669"/>
    <property type="project" value="TreeGrafter"/>
</dbReference>
<dbReference type="EMBL" id="JAAKZF010000076">
    <property type="protein sequence ID" value="NGO55023.1"/>
    <property type="molecule type" value="Genomic_DNA"/>
</dbReference>
<dbReference type="PANTHER" id="PTHR21139:SF42">
    <property type="entry name" value="TRIOSEPHOSPHATE ISOMERASE"/>
    <property type="match status" value="1"/>
</dbReference>
<keyword evidence="8 9" id="KW-0413">Isomerase</keyword>
<dbReference type="GO" id="GO:0004807">
    <property type="term" value="F:triose-phosphate isomerase activity"/>
    <property type="evidence" value="ECO:0007669"/>
    <property type="project" value="UniProtKB-UniRule"/>
</dbReference>
<dbReference type="GO" id="GO:0046166">
    <property type="term" value="P:glyceraldehyde-3-phosphate biosynthetic process"/>
    <property type="evidence" value="ECO:0007669"/>
    <property type="project" value="TreeGrafter"/>
</dbReference>
<keyword evidence="6 9" id="KW-0963">Cytoplasm</keyword>
<comment type="subcellular location">
    <subcellularLocation>
        <location evidence="9 10">Cytoplasm</location>
    </subcellularLocation>
</comment>
<comment type="pathway">
    <text evidence="9 10">Carbohydrate biosynthesis; gluconeogenesis.</text>
</comment>
<comment type="caution">
    <text evidence="11">The sequence shown here is derived from an EMBL/GenBank/DDBJ whole genome shotgun (WGS) entry which is preliminary data.</text>
</comment>
<dbReference type="InterPro" id="IPR013785">
    <property type="entry name" value="Aldolase_TIM"/>
</dbReference>
<comment type="catalytic activity">
    <reaction evidence="9 10">
        <text>D-glyceraldehyde 3-phosphate = dihydroxyacetone phosphate</text>
        <dbReference type="Rhea" id="RHEA:18585"/>
        <dbReference type="ChEBI" id="CHEBI:57642"/>
        <dbReference type="ChEBI" id="CHEBI:59776"/>
        <dbReference type="EC" id="5.3.1.1"/>
    </reaction>
</comment>
<dbReference type="SUPFAM" id="SSF51351">
    <property type="entry name" value="Triosephosphate isomerase (TIM)"/>
    <property type="match status" value="1"/>
</dbReference>
<dbReference type="RefSeq" id="WP_165033390.1">
    <property type="nucleotide sequence ID" value="NZ_JAAKZF010000076.1"/>
</dbReference>
<dbReference type="CDD" id="cd00311">
    <property type="entry name" value="TIM"/>
    <property type="match status" value="1"/>
</dbReference>
<comment type="subunit">
    <text evidence="9 10">Homodimer.</text>
</comment>
<evidence type="ECO:0000256" key="7">
    <source>
        <dbReference type="ARBA" id="ARBA00023152"/>
    </source>
</evidence>
<evidence type="ECO:0000256" key="4">
    <source>
        <dbReference type="ARBA" id="ARBA00007422"/>
    </source>
</evidence>
<name>A0A6G4WLG6_9HYPH</name>
<comment type="pathway">
    <text evidence="3">Carbohydrate metabolism; erythritol degradation.</text>
</comment>
<comment type="function">
    <text evidence="9">Involved in the gluconeogenesis. Catalyzes stereospecifically the conversion of dihydroxyacetone phosphate (DHAP) to D-glyceraldehyde-3-phosphate (G3P).</text>
</comment>
<dbReference type="AlphaFoldDB" id="A0A6G4WLG6"/>
<evidence type="ECO:0000256" key="10">
    <source>
        <dbReference type="RuleBase" id="RU363013"/>
    </source>
</evidence>
<dbReference type="InterPro" id="IPR020861">
    <property type="entry name" value="Triosephosphate_isomerase_AS"/>
</dbReference>
<dbReference type="UniPathway" id="UPA00109">
    <property type="reaction ID" value="UER00189"/>
</dbReference>
<comment type="pathway">
    <text evidence="2 9 10">Carbohydrate degradation; glycolysis; D-glyceraldehyde 3-phosphate from glycerone phosphate: step 1/1.</text>
</comment>
<proteinExistence type="inferred from homology"/>
<dbReference type="HAMAP" id="MF_00147_B">
    <property type="entry name" value="TIM_B"/>
    <property type="match status" value="1"/>
</dbReference>
<accession>A0A6G4WLG6</accession>
<comment type="similarity">
    <text evidence="4 9 10">Belongs to the triosephosphate isomerase family.</text>
</comment>
<feature type="active site" description="Electrophile" evidence="9">
    <location>
        <position position="99"/>
    </location>
</feature>
<gene>
    <name evidence="9" type="primary">tpiA</name>
    <name evidence="11" type="ORF">G6N73_28700</name>
</gene>
<dbReference type="GO" id="GO:0006096">
    <property type="term" value="P:glycolytic process"/>
    <property type="evidence" value="ECO:0007669"/>
    <property type="project" value="UniProtKB-UniRule"/>
</dbReference>
<dbReference type="GO" id="GO:0006094">
    <property type="term" value="P:gluconeogenesis"/>
    <property type="evidence" value="ECO:0007669"/>
    <property type="project" value="UniProtKB-UniRule"/>
</dbReference>
<dbReference type="Pfam" id="PF00121">
    <property type="entry name" value="TIM"/>
    <property type="match status" value="1"/>
</dbReference>
<comment type="catalytic activity">
    <reaction evidence="1">
        <text>L-erythrulose 1-phosphate = D-erythrulose 4-phosphate</text>
        <dbReference type="Rhea" id="RHEA:49588"/>
        <dbReference type="ChEBI" id="CHEBI:58002"/>
        <dbReference type="ChEBI" id="CHEBI:90796"/>
        <dbReference type="EC" id="5.3.1.33"/>
    </reaction>
</comment>
<protein>
    <recommendedName>
        <fullName evidence="9 10">Triosephosphate isomerase</fullName>
        <shortName evidence="9">TIM</shortName>
        <shortName evidence="9">TPI</shortName>
        <ecNumber evidence="9 10">5.3.1.1</ecNumber>
    </recommendedName>
    <alternativeName>
        <fullName evidence="9">Triose-phosphate isomerase</fullName>
    </alternativeName>
</protein>
<evidence type="ECO:0000256" key="3">
    <source>
        <dbReference type="ARBA" id="ARBA00004939"/>
    </source>
</evidence>
<feature type="active site" description="Proton acceptor" evidence="9">
    <location>
        <position position="169"/>
    </location>
</feature>
<evidence type="ECO:0000256" key="6">
    <source>
        <dbReference type="ARBA" id="ARBA00022490"/>
    </source>
</evidence>
<feature type="binding site" evidence="9">
    <location>
        <position position="175"/>
    </location>
    <ligand>
        <name>substrate</name>
    </ligand>
</feature>
<feature type="binding site" evidence="9">
    <location>
        <position position="215"/>
    </location>
    <ligand>
        <name>substrate</name>
    </ligand>
</feature>
<dbReference type="PANTHER" id="PTHR21139">
    <property type="entry name" value="TRIOSEPHOSPHATE ISOMERASE"/>
    <property type="match status" value="1"/>
</dbReference>
<keyword evidence="5 9" id="KW-0312">Gluconeogenesis</keyword>
<evidence type="ECO:0000256" key="2">
    <source>
        <dbReference type="ARBA" id="ARBA00004680"/>
    </source>
</evidence>
<organism evidence="11 12">
    <name type="scientific">Allomesorhizobium camelthorni</name>
    <dbReference type="NCBI Taxonomy" id="475069"/>
    <lineage>
        <taxon>Bacteria</taxon>
        <taxon>Pseudomonadati</taxon>
        <taxon>Pseudomonadota</taxon>
        <taxon>Alphaproteobacteria</taxon>
        <taxon>Hyphomicrobiales</taxon>
        <taxon>Phyllobacteriaceae</taxon>
        <taxon>Allomesorhizobium</taxon>
    </lineage>
</organism>
<dbReference type="InterPro" id="IPR035990">
    <property type="entry name" value="TIM_sf"/>
</dbReference>
<dbReference type="UniPathway" id="UPA00138"/>
<dbReference type="PROSITE" id="PS00171">
    <property type="entry name" value="TIM_1"/>
    <property type="match status" value="1"/>
</dbReference>
<evidence type="ECO:0000256" key="5">
    <source>
        <dbReference type="ARBA" id="ARBA00022432"/>
    </source>
</evidence>
<dbReference type="UniPathway" id="UPA01066"/>
<dbReference type="FunFam" id="3.20.20.70:FF:000016">
    <property type="entry name" value="Triosephosphate isomerase"/>
    <property type="match status" value="1"/>
</dbReference>
<evidence type="ECO:0000256" key="8">
    <source>
        <dbReference type="ARBA" id="ARBA00023235"/>
    </source>
</evidence>
<dbReference type="NCBIfam" id="TIGR00419">
    <property type="entry name" value="tim"/>
    <property type="match status" value="1"/>
</dbReference>
<dbReference type="PROSITE" id="PS51440">
    <property type="entry name" value="TIM_2"/>
    <property type="match status" value="1"/>
</dbReference>